<dbReference type="SUPFAM" id="SSF48371">
    <property type="entry name" value="ARM repeat"/>
    <property type="match status" value="2"/>
</dbReference>
<dbReference type="GO" id="GO:0005737">
    <property type="term" value="C:cytoplasm"/>
    <property type="evidence" value="ECO:0007669"/>
    <property type="project" value="UniProtKB-SubCell"/>
</dbReference>
<accession>A0AAV9WX17</accession>
<keyword evidence="2" id="KW-0963">Cytoplasm</keyword>
<organism evidence="7 8">
    <name type="scientific">Orbilia ellipsospora</name>
    <dbReference type="NCBI Taxonomy" id="2528407"/>
    <lineage>
        <taxon>Eukaryota</taxon>
        <taxon>Fungi</taxon>
        <taxon>Dikarya</taxon>
        <taxon>Ascomycota</taxon>
        <taxon>Pezizomycotina</taxon>
        <taxon>Orbiliomycetes</taxon>
        <taxon>Orbiliales</taxon>
        <taxon>Orbiliaceae</taxon>
        <taxon>Orbilia</taxon>
    </lineage>
</organism>
<dbReference type="Pfam" id="PF24492">
    <property type="entry name" value="HEAT_ECM29"/>
    <property type="match status" value="1"/>
</dbReference>
<proteinExistence type="predicted"/>
<dbReference type="GO" id="GO:0043248">
    <property type="term" value="P:proteasome assembly"/>
    <property type="evidence" value="ECO:0007669"/>
    <property type="project" value="InterPro"/>
</dbReference>
<dbReference type="GO" id="GO:0060090">
    <property type="term" value="F:molecular adaptor activity"/>
    <property type="evidence" value="ECO:0007669"/>
    <property type="project" value="InterPro"/>
</dbReference>
<evidence type="ECO:0000256" key="2">
    <source>
        <dbReference type="ARBA" id="ARBA00022490"/>
    </source>
</evidence>
<dbReference type="GO" id="GO:0005634">
    <property type="term" value="C:nucleus"/>
    <property type="evidence" value="ECO:0007669"/>
    <property type="project" value="TreeGrafter"/>
</dbReference>
<dbReference type="GO" id="GO:0036503">
    <property type="term" value="P:ERAD pathway"/>
    <property type="evidence" value="ECO:0007669"/>
    <property type="project" value="TreeGrafter"/>
</dbReference>
<comment type="subcellular location">
    <subcellularLocation>
        <location evidence="1">Cytoplasm</location>
    </subcellularLocation>
</comment>
<evidence type="ECO:0000313" key="7">
    <source>
        <dbReference type="EMBL" id="KAK6528871.1"/>
    </source>
</evidence>
<dbReference type="EMBL" id="JAVHJO010000014">
    <property type="protein sequence ID" value="KAK6528871.1"/>
    <property type="molecule type" value="Genomic_DNA"/>
</dbReference>
<name>A0AAV9WX17_9PEZI</name>
<keyword evidence="8" id="KW-1185">Reference proteome</keyword>
<dbReference type="InterPro" id="IPR055443">
    <property type="entry name" value="HEAT_ECM29"/>
</dbReference>
<dbReference type="InterPro" id="IPR024372">
    <property type="entry name" value="Ecm29_N"/>
</dbReference>
<sequence length="1892" mass="210691">MADETKELNLLKNVENRIVFAQTDAALQTILKTFLCPMLLKLESPHAAVREKTVSICQHVNTRIKPSGIQLPVAALLTQFQTPNAGTLLKNFDLMYIQRGLERVPADELQPLLPNILHAFENISESHSKTMFQILLNILMQLPPPPARGSPAAAEYEKTLDLPHHEEAASFLSQKFGELLLLTLTPFQSTPATSASEVVSGFSCPGLSPAQFEFLTLGKKDTFSHSQLTNIKQKVLEFLPVAGFSDKDLYFPFLVAAGSDSGSRLINLGEDGLKKLNIDLDHLEILDTTRPEEKATRPNDGGIKVTQKLYDLYHGLPEYKTPPVRASLKSRIIGVLSKSLLALKPEVVAPDRVQKLVEEGLLGENSEYNFKFRASVFSFLVHITRLGGDDLIKTVGYSVVENIRMWIYSDGWPKSTAAQMNQTSHQLRSQGYVTIGLLSRRVPVFIVQNDLQILRFLLSAVRGETKEMRSSAEEAISSILPCFSEMTQKQRNLVKELAFESLLDDKDTSGWTSYLKIANRASSFGDPVRIWMSLLACATSSFSSSDSSRDLVDDGKKGLHPYWFNILHPRTNSSIVMPEAADSDGDKMDVDQEVEEGMPTDKAEFQFLLQYLLSGENRLPKAFESNILSAKAVSGVPTIILPEMVSFLRNVLLMNCFDYGLAHQQQDKNTDSENIIAVDGDWDDKIGSELATSDQMRSFVRLYIESNQVTSKYFELLLTGLLTTPNPSPYGTILAEFFPMLSWPILGNLLQISNRNKWAELSRLAWQGKRGEREMASYLLGTFIALDPNREEDFTQDWLNLHISRIADWSSCPSTESNKTHGSIIAISYYFARLNVETPYKSKSELATDQKTQLSKAITAYVDLIIESRDSEFRDAAIQALTQLCYCRMIQPDQIKKETELLEKLKTLGKSGHEKAIIALGAISLIHDVSTPETQDTQQEKSQPEKIKEILTGIHDSKMPELSFATGEALSVLVAGWDSQILARKMDLVDGKVTGAGLLERKDGKMLSDLVSELLEMRAKGGSASFRKAACVWLLSVVQYCGHITQVRDRFEDIHTAFRLYLTDREEFVQETASRGLTKVYELGDKSLKEELVRNLVSSFTGTTKTLAGQVQADTQLFEPGALPTGDGSVSTYKDILSLASEVGDSSLVYKFMSLASHSAMWSSRAAFGRFGLGTIMSNSEEMFAENPKLYAKLFRYRFDPNPNVQRSMNDIWKALVKNPSATIDKYFDSIMEDLLKTVIDREWRTREASCGAIADLVQGRQPYQYEKHLQNIWTMSFKVLDDIKASVREAAMKLCRTLTKSLVHTVSDEHNTSPKEAKKALDNIMPFLMGPNGLESQAEDAQMLALKTLLDLVKKCGRVLRPFVPDMIEQFLNLLSSLEPQAINYLHLNAAKYNLTEDKIDAARLSSVRASPMMDAIERCLDVADADVMKVFVPRLNKTIRKVVGMPSKVGCSRVIVTLVIRHSYLFKPYANDTLKVMSAALVDRNETVSASYAAACGYLARLATDDAVIKLLQYSQKLYFEQQEERMRILSASVLNAISKHASDRFQALASDILPFAFVAKHDPEESVAEEYSKCWSDNTGGSGAVKLYLPEIAALAGSHLDSARWTIKQTAALTIADICVVLGPDLTTEQLEVVYPLAVRSVAGKSYPSKSRVLEGFTALCSSPRFTDAPKLKEVSKILLREANRNNRDYRPSAFDSLAKFLKARPETDLYNEVVGMVENVFDAGAVTDEDEMDTDTNGKASEKLWQITLASSLKLLTASLHTNYPNSASQVENLLALIEKQLLPSCSRDVKTAAIELVEQILSRLQDNGPSTAASPVDPKTWNKSLVQLWASLNLVSKGASSENEKIRSELTTATNKLCLWMGTLHIDENNEELAQARDQVNHFLGRK</sequence>
<evidence type="ECO:0000256" key="3">
    <source>
        <dbReference type="ARBA" id="ARBA00022737"/>
    </source>
</evidence>
<reference evidence="7 8" key="1">
    <citation type="submission" date="2019-10" db="EMBL/GenBank/DDBJ databases">
        <authorList>
            <person name="Palmer J.M."/>
        </authorList>
    </citation>
    <scope>NUCLEOTIDE SEQUENCE [LARGE SCALE GENOMIC DNA]</scope>
    <source>
        <strain evidence="7 8">TWF694</strain>
    </source>
</reference>
<dbReference type="Pfam" id="PF13001">
    <property type="entry name" value="ECM29_N"/>
    <property type="match status" value="1"/>
</dbReference>
<evidence type="ECO:0000256" key="4">
    <source>
        <dbReference type="ARBA" id="ARBA00022942"/>
    </source>
</evidence>
<dbReference type="PANTHER" id="PTHR23346:SF19">
    <property type="entry name" value="PROTEASOME ADAPTER AND SCAFFOLD PROTEIN ECM29"/>
    <property type="match status" value="1"/>
</dbReference>
<evidence type="ECO:0000259" key="6">
    <source>
        <dbReference type="Pfam" id="PF24492"/>
    </source>
</evidence>
<evidence type="ECO:0000259" key="5">
    <source>
        <dbReference type="Pfam" id="PF13001"/>
    </source>
</evidence>
<feature type="domain" description="Proteasome adapter and scaffold protein ECM29 HEAT-repeat" evidence="6">
    <location>
        <begin position="1361"/>
        <end position="1522"/>
    </location>
</feature>
<dbReference type="InterPro" id="IPR011989">
    <property type="entry name" value="ARM-like"/>
</dbReference>
<dbReference type="Proteomes" id="UP001365542">
    <property type="component" value="Unassembled WGS sequence"/>
</dbReference>
<dbReference type="Gene3D" id="1.25.10.10">
    <property type="entry name" value="Leucine-rich Repeat Variant"/>
    <property type="match status" value="2"/>
</dbReference>
<feature type="domain" description="Proteasome component Ecm29 N-terminal" evidence="5">
    <location>
        <begin position="11"/>
        <end position="536"/>
    </location>
</feature>
<comment type="caution">
    <text evidence="7">The sequence shown here is derived from an EMBL/GenBank/DDBJ whole genome shotgun (WGS) entry which is preliminary data.</text>
</comment>
<protein>
    <submittedName>
        <fullName evidence="7">Proteasome component M29</fullName>
    </submittedName>
</protein>
<dbReference type="InterPro" id="IPR016024">
    <property type="entry name" value="ARM-type_fold"/>
</dbReference>
<keyword evidence="4 7" id="KW-0647">Proteasome</keyword>
<dbReference type="PANTHER" id="PTHR23346">
    <property type="entry name" value="TRANSLATIONAL ACTIVATOR GCN1-RELATED"/>
    <property type="match status" value="1"/>
</dbReference>
<dbReference type="GO" id="GO:0000502">
    <property type="term" value="C:proteasome complex"/>
    <property type="evidence" value="ECO:0007669"/>
    <property type="project" value="UniProtKB-KW"/>
</dbReference>
<evidence type="ECO:0000256" key="1">
    <source>
        <dbReference type="ARBA" id="ARBA00004496"/>
    </source>
</evidence>
<keyword evidence="3" id="KW-0677">Repeat</keyword>
<dbReference type="Pfam" id="PF23731">
    <property type="entry name" value="ARM_ECM29_C"/>
    <property type="match status" value="1"/>
</dbReference>
<evidence type="ECO:0000313" key="8">
    <source>
        <dbReference type="Proteomes" id="UP001365542"/>
    </source>
</evidence>
<gene>
    <name evidence="7" type="primary">ECM29</name>
    <name evidence="7" type="ORF">TWF694_004102</name>
</gene>